<keyword evidence="2" id="KW-0328">Glycosyltransferase</keyword>
<dbReference type="PANTHER" id="PTHR12526:SF640">
    <property type="entry name" value="COLANIC ACID BIOSYNTHESIS GLYCOSYLTRANSFERASE WCAL-RELATED"/>
    <property type="match status" value="1"/>
</dbReference>
<evidence type="ECO:0000256" key="2">
    <source>
        <dbReference type="ARBA" id="ARBA00022676"/>
    </source>
</evidence>
<dbReference type="EMBL" id="VANS01000001">
    <property type="protein sequence ID" value="TMM54971.1"/>
    <property type="molecule type" value="Genomic_DNA"/>
</dbReference>
<dbReference type="Gene3D" id="3.40.50.2000">
    <property type="entry name" value="Glycogen Phosphorylase B"/>
    <property type="match status" value="2"/>
</dbReference>
<accession>A0A5S3PKX1</accession>
<gene>
    <name evidence="5" type="ORF">FDT80_05185</name>
</gene>
<keyword evidence="6" id="KW-1185">Reference proteome</keyword>
<dbReference type="CDD" id="cd03801">
    <property type="entry name" value="GT4_PimA-like"/>
    <property type="match status" value="1"/>
</dbReference>
<evidence type="ECO:0000256" key="3">
    <source>
        <dbReference type="ARBA" id="ARBA00022679"/>
    </source>
</evidence>
<sequence length="353" mass="38108">MTARTPGGIEVIAPNFKRRLSGVTATVVRLVPLQAREIGIVATGPVIPPHVPQIPLSHLLTLPRRGPAPGGWRVWHARRNVEMIGGLALRYLLGKRLKLLFTSASQRAQTGLTRWLIRRMDAVVATSDKTAAYLEVPARVIMHGIDTEGFSPSPDRAGLRDALGLPAQGAILGCYGRLRPSKGTDLYVEAMIEVLRAHPQATALVMGRAVEKFQDFEAELRKTVAQAGMQDRIRFLPEVPTQDMADWYRVLDLYVAPQRWEGFGLTPIEAMACGVPVIATRVGAFDALVSDGETGRLVDPGDAAALAGATAEALADPARLSAWSAAARRRATDSFSIEGEAAALVTLYRELLA</sequence>
<keyword evidence="3 5" id="KW-0808">Transferase</keyword>
<dbReference type="Proteomes" id="UP000309550">
    <property type="component" value="Unassembled WGS sequence"/>
</dbReference>
<organism evidence="5 6">
    <name type="scientific">Sulfitobacter sabulilitoris</name>
    <dbReference type="NCBI Taxonomy" id="2562655"/>
    <lineage>
        <taxon>Bacteria</taxon>
        <taxon>Pseudomonadati</taxon>
        <taxon>Pseudomonadota</taxon>
        <taxon>Alphaproteobacteria</taxon>
        <taxon>Rhodobacterales</taxon>
        <taxon>Roseobacteraceae</taxon>
        <taxon>Sulfitobacter</taxon>
    </lineage>
</organism>
<dbReference type="RefSeq" id="WP_138661141.1">
    <property type="nucleotide sequence ID" value="NZ_VANS01000001.1"/>
</dbReference>
<comment type="similarity">
    <text evidence="1">Belongs to the glycosyltransferase group 1 family. Glycosyltransferase 4 subfamily.</text>
</comment>
<evidence type="ECO:0000256" key="1">
    <source>
        <dbReference type="ARBA" id="ARBA00009481"/>
    </source>
</evidence>
<proteinExistence type="inferred from homology"/>
<dbReference type="SUPFAM" id="SSF53756">
    <property type="entry name" value="UDP-Glycosyltransferase/glycogen phosphorylase"/>
    <property type="match status" value="1"/>
</dbReference>
<protein>
    <submittedName>
        <fullName evidence="5">Glycosyltransferase family 4 protein</fullName>
    </submittedName>
</protein>
<name>A0A5S3PKX1_9RHOB</name>
<dbReference type="GO" id="GO:0016757">
    <property type="term" value="F:glycosyltransferase activity"/>
    <property type="evidence" value="ECO:0007669"/>
    <property type="project" value="UniProtKB-KW"/>
</dbReference>
<reference evidence="5 6" key="1">
    <citation type="submission" date="2019-05" db="EMBL/GenBank/DDBJ databases">
        <title>Sulfitobacter sabulilitoris sp. nov., isolated from a marine sand.</title>
        <authorList>
            <person name="Yoon J.-H."/>
        </authorList>
    </citation>
    <scope>NUCLEOTIDE SEQUENCE [LARGE SCALE GENOMIC DNA]</scope>
    <source>
        <strain evidence="5 6">HSMS-29</strain>
    </source>
</reference>
<comment type="caution">
    <text evidence="5">The sequence shown here is derived from an EMBL/GenBank/DDBJ whole genome shotgun (WGS) entry which is preliminary data.</text>
</comment>
<dbReference type="AlphaFoldDB" id="A0A5S3PKX1"/>
<dbReference type="Pfam" id="PF00534">
    <property type="entry name" value="Glycos_transf_1"/>
    <property type="match status" value="1"/>
</dbReference>
<evidence type="ECO:0000313" key="5">
    <source>
        <dbReference type="EMBL" id="TMM54971.1"/>
    </source>
</evidence>
<evidence type="ECO:0000313" key="6">
    <source>
        <dbReference type="Proteomes" id="UP000309550"/>
    </source>
</evidence>
<feature type="domain" description="Glycosyl transferase family 1" evidence="4">
    <location>
        <begin position="159"/>
        <end position="330"/>
    </location>
</feature>
<dbReference type="PANTHER" id="PTHR12526">
    <property type="entry name" value="GLYCOSYLTRANSFERASE"/>
    <property type="match status" value="1"/>
</dbReference>
<dbReference type="OrthoDB" id="5490290at2"/>
<evidence type="ECO:0000259" key="4">
    <source>
        <dbReference type="Pfam" id="PF00534"/>
    </source>
</evidence>
<dbReference type="InterPro" id="IPR001296">
    <property type="entry name" value="Glyco_trans_1"/>
</dbReference>